<dbReference type="PANTHER" id="PTHR38451:SF1">
    <property type="entry name" value="TRNA (ADENINE(22)-N(1))-METHYLTRANSFERASE"/>
    <property type="match status" value="1"/>
</dbReference>
<dbReference type="EMBL" id="BLYI01000027">
    <property type="protein sequence ID" value="GFO84888.1"/>
    <property type="molecule type" value="Genomic_DNA"/>
</dbReference>
<protein>
    <submittedName>
        <fullName evidence="1">SAM-dependent methyltransferase</fullName>
    </submittedName>
</protein>
<dbReference type="Gene3D" id="1.10.287.1890">
    <property type="match status" value="1"/>
</dbReference>
<dbReference type="RefSeq" id="WP_201310602.1">
    <property type="nucleotide sequence ID" value="NZ_BLYI01000027.1"/>
</dbReference>
<dbReference type="AlphaFoldDB" id="A0A916QA78"/>
<comment type="caution">
    <text evidence="1">The sequence shown here is derived from an EMBL/GenBank/DDBJ whole genome shotgun (WGS) entry which is preliminary data.</text>
</comment>
<proteinExistence type="predicted"/>
<sequence>MELSKRLNMIASFVTDGCCAADIGTDHGYIPIYLVQQGISPRAFAMDINKGPLERAKQHIEEMGLQDRIVCLLSDGLNQLPEKDVDSVIIAGMGGDLIVKILDQDQDKLKEVRELIVSPQSHPERVRRWLHDHNFRILEEDMIQEEGKYYIAIRAVHGRESYEKECFYCFGKQLIMDCSPVLLEYLDKEYRKYEKIRKTLQNGTKEHIRKRREEVEQRLDDIKEALGYYEM</sequence>
<dbReference type="PANTHER" id="PTHR38451">
    <property type="entry name" value="TRNA (ADENINE(22)-N(1))-METHYLTRANSFERASE"/>
    <property type="match status" value="1"/>
</dbReference>
<dbReference type="Pfam" id="PF04816">
    <property type="entry name" value="TrmK"/>
    <property type="match status" value="1"/>
</dbReference>
<organism evidence="1 2">
    <name type="scientific">Anaerostipes butyraticus</name>
    <dbReference type="NCBI Taxonomy" id="645466"/>
    <lineage>
        <taxon>Bacteria</taxon>
        <taxon>Bacillati</taxon>
        <taxon>Bacillota</taxon>
        <taxon>Clostridia</taxon>
        <taxon>Lachnospirales</taxon>
        <taxon>Lachnospiraceae</taxon>
        <taxon>Anaerostipes</taxon>
    </lineage>
</organism>
<name>A0A916QA78_9FIRM</name>
<keyword evidence="2" id="KW-1185">Reference proteome</keyword>
<keyword evidence="1" id="KW-0808">Transferase</keyword>
<evidence type="ECO:0000313" key="1">
    <source>
        <dbReference type="EMBL" id="GFO84888.1"/>
    </source>
</evidence>
<gene>
    <name evidence="1" type="ORF">ANBU17_12350</name>
</gene>
<dbReference type="Proteomes" id="UP000613208">
    <property type="component" value="Unassembled WGS sequence"/>
</dbReference>
<dbReference type="SUPFAM" id="SSF53335">
    <property type="entry name" value="S-adenosyl-L-methionine-dependent methyltransferases"/>
    <property type="match status" value="1"/>
</dbReference>
<accession>A0A916QA78</accession>
<dbReference type="PIRSF" id="PIRSF018637">
    <property type="entry name" value="TrmK"/>
    <property type="match status" value="1"/>
</dbReference>
<dbReference type="InterPro" id="IPR006901">
    <property type="entry name" value="TrmK"/>
</dbReference>
<keyword evidence="1" id="KW-0489">Methyltransferase</keyword>
<evidence type="ECO:0000313" key="2">
    <source>
        <dbReference type="Proteomes" id="UP000613208"/>
    </source>
</evidence>
<dbReference type="GO" id="GO:0160105">
    <property type="term" value="F:tRNA (adenine(22)-N1)-methyltransferase activity"/>
    <property type="evidence" value="ECO:0007669"/>
    <property type="project" value="InterPro"/>
</dbReference>
<dbReference type="InterPro" id="IPR029063">
    <property type="entry name" value="SAM-dependent_MTases_sf"/>
</dbReference>
<dbReference type="Gene3D" id="3.40.50.150">
    <property type="entry name" value="Vaccinia Virus protein VP39"/>
    <property type="match status" value="1"/>
</dbReference>
<dbReference type="GO" id="GO:0032259">
    <property type="term" value="P:methylation"/>
    <property type="evidence" value="ECO:0007669"/>
    <property type="project" value="UniProtKB-KW"/>
</dbReference>
<reference evidence="1" key="1">
    <citation type="submission" date="2020-06" db="EMBL/GenBank/DDBJ databases">
        <title>Characterization of fructooligosaccharide metabolism and fructooligosaccharide-degrading enzymes in human commensal butyrate producers.</title>
        <authorList>
            <person name="Tanno H."/>
            <person name="Fujii T."/>
            <person name="Hirano K."/>
            <person name="Maeno S."/>
            <person name="Tonozuka T."/>
            <person name="Sakamoto M."/>
            <person name="Ohkuma M."/>
            <person name="Tochio T."/>
            <person name="Endo A."/>
        </authorList>
    </citation>
    <scope>NUCLEOTIDE SEQUENCE</scope>
    <source>
        <strain evidence="1">JCM 17466</strain>
    </source>
</reference>